<dbReference type="Proteomes" id="UP001321825">
    <property type="component" value="Chromosome"/>
</dbReference>
<evidence type="ECO:0008006" key="3">
    <source>
        <dbReference type="Google" id="ProtNLM"/>
    </source>
</evidence>
<accession>A0AAU9BWL2</accession>
<keyword evidence="2" id="KW-1185">Reference proteome</keyword>
<dbReference type="REBASE" id="681185">
    <property type="entry name" value="M.McaIT9ORF149P"/>
</dbReference>
<reference evidence="2" key="1">
    <citation type="journal article" date="2024" name="Int. J. Syst. Evol. Microbiol.">
        <title>Methylomarinovum tepidoasis sp. nov., a moderately thermophilic methanotroph of the family Methylothermaceae isolated from a deep-sea hydrothermal field.</title>
        <authorList>
            <person name="Hirayama H."/>
            <person name="Takaki Y."/>
            <person name="Abe M."/>
            <person name="Miyazaki M."/>
            <person name="Uematsu K."/>
            <person name="Matsui Y."/>
            <person name="Takai K."/>
        </authorList>
    </citation>
    <scope>NUCLEOTIDE SEQUENCE [LARGE SCALE GENOMIC DNA]</scope>
    <source>
        <strain evidence="2">IT-9</strain>
    </source>
</reference>
<organism evidence="1 2">
    <name type="scientific">Methylomarinovum caldicuralii</name>
    <dbReference type="NCBI Taxonomy" id="438856"/>
    <lineage>
        <taxon>Bacteria</taxon>
        <taxon>Pseudomonadati</taxon>
        <taxon>Pseudomonadota</taxon>
        <taxon>Gammaproteobacteria</taxon>
        <taxon>Methylococcales</taxon>
        <taxon>Methylothermaceae</taxon>
        <taxon>Methylomarinovum</taxon>
    </lineage>
</organism>
<name>A0AAU9BWL2_9GAMM</name>
<gene>
    <name evidence="1" type="ORF">MIT9_P0149</name>
</gene>
<protein>
    <recommendedName>
        <fullName evidence="3">DUF1156 domain-containing protein</fullName>
    </recommendedName>
</protein>
<dbReference type="AlphaFoldDB" id="A0AAU9BWL2"/>
<dbReference type="EMBL" id="AP024714">
    <property type="protein sequence ID" value="BCX80575.1"/>
    <property type="molecule type" value="Genomic_DNA"/>
</dbReference>
<sequence length="457" mass="50554">MTWNYAEGNVFSNSTGNFESLLAWVFKFLQQAPSKPVGFVAQYDAATQSISKDKVVSTDPPYYDNIGFADLSDFFYVWLRRALRPVFPELFATLAVPKAEELVATPYRHGSKEKAERFFLEGMKKALHNLAEQAHPAFPVTIYYAFKQSETKEGSTTSTGWETFLEAVIQAGFTIDGTWPLRTERSARSIGIGTNALASSVVLVCRRRPAQAESISRKEFQRQLRREMPEALEAMIGGSEGASPIAPVDLAQAAIGPGMAIYSQYEAVLNQDGSRMTVHDALILVNRAITEYLSPESGSFDADTQFCAAWFEQYGWKSGPFGEADVLARAKGTSVDGVAGAGVLEAGGGKVRLLRWKEYPQGWDPTRDDRTPVWEALHHMIRRLNEEGETAAGELLARMPEKGEPLRQLAYHLYTLCERAGKAEDARAYNELIGAWHAIVTASHEVGHKGESLELDL</sequence>
<dbReference type="KEGG" id="mcau:MIT9_P0149"/>
<evidence type="ECO:0000313" key="2">
    <source>
        <dbReference type="Proteomes" id="UP001321825"/>
    </source>
</evidence>
<evidence type="ECO:0000313" key="1">
    <source>
        <dbReference type="EMBL" id="BCX80575.1"/>
    </source>
</evidence>
<proteinExistence type="predicted"/>